<dbReference type="NCBIfam" id="TIGR01730">
    <property type="entry name" value="RND_mfp"/>
    <property type="match status" value="1"/>
</dbReference>
<evidence type="ECO:0000259" key="3">
    <source>
        <dbReference type="Pfam" id="PF25954"/>
    </source>
</evidence>
<dbReference type="STRING" id="1125699.HMPREF9194_02069"/>
<proteinExistence type="inferred from homology"/>
<dbReference type="GO" id="GO:1990281">
    <property type="term" value="C:efflux pump complex"/>
    <property type="evidence" value="ECO:0007669"/>
    <property type="project" value="TreeGrafter"/>
</dbReference>
<name>S3K0G9_TREMA</name>
<dbReference type="HOGENOM" id="CLU_018816_1_2_12"/>
<dbReference type="InterPro" id="IPR058637">
    <property type="entry name" value="YknX-like_C"/>
</dbReference>
<dbReference type="FunFam" id="2.40.30.170:FF:000010">
    <property type="entry name" value="Efflux RND transporter periplasmic adaptor subunit"/>
    <property type="match status" value="1"/>
</dbReference>
<feature type="signal peptide" evidence="2">
    <location>
        <begin position="1"/>
        <end position="23"/>
    </location>
</feature>
<dbReference type="GO" id="GO:0015562">
    <property type="term" value="F:efflux transmembrane transporter activity"/>
    <property type="evidence" value="ECO:0007669"/>
    <property type="project" value="TreeGrafter"/>
</dbReference>
<evidence type="ECO:0000313" key="5">
    <source>
        <dbReference type="EMBL" id="EPF31718.1"/>
    </source>
</evidence>
<keyword evidence="6" id="KW-1185">Reference proteome</keyword>
<dbReference type="EMBL" id="ATFF01000006">
    <property type="protein sequence ID" value="EPF31718.1"/>
    <property type="molecule type" value="Genomic_DNA"/>
</dbReference>
<dbReference type="SUPFAM" id="SSF111369">
    <property type="entry name" value="HlyD-like secretion proteins"/>
    <property type="match status" value="1"/>
</dbReference>
<dbReference type="InterPro" id="IPR006143">
    <property type="entry name" value="RND_pump_MFP"/>
</dbReference>
<dbReference type="Pfam" id="PF25954">
    <property type="entry name" value="Beta-barrel_RND_2"/>
    <property type="match status" value="1"/>
</dbReference>
<dbReference type="Gene3D" id="2.40.420.20">
    <property type="match status" value="1"/>
</dbReference>
<feature type="domain" description="CusB-like beta-barrel" evidence="3">
    <location>
        <begin position="164"/>
        <end position="237"/>
    </location>
</feature>
<dbReference type="Proteomes" id="UP000014541">
    <property type="component" value="Unassembled WGS sequence"/>
</dbReference>
<dbReference type="PANTHER" id="PTHR30469">
    <property type="entry name" value="MULTIDRUG RESISTANCE PROTEIN MDTA"/>
    <property type="match status" value="1"/>
</dbReference>
<reference evidence="5 6" key="1">
    <citation type="submission" date="2013-04" db="EMBL/GenBank/DDBJ databases">
        <title>The Genome Sequence of Treponema maltophilum ATCC 51939.</title>
        <authorList>
            <consortium name="The Broad Institute Genomics Platform"/>
            <person name="Earl A."/>
            <person name="Ward D."/>
            <person name="Feldgarden M."/>
            <person name="Gevers D."/>
            <person name="Leonetti C."/>
            <person name="Blanton J.M."/>
            <person name="Dewhirst F.E."/>
            <person name="Izard J."/>
            <person name="Walker B."/>
            <person name="Young S."/>
            <person name="Zeng Q."/>
            <person name="Gargeya S."/>
            <person name="Fitzgerald M."/>
            <person name="Haas B."/>
            <person name="Abouelleil A."/>
            <person name="Allen A.W."/>
            <person name="Alvarado L."/>
            <person name="Arachchi H.M."/>
            <person name="Berlin A.M."/>
            <person name="Chapman S.B."/>
            <person name="Gainer-Dewar J."/>
            <person name="Goldberg J."/>
            <person name="Griggs A."/>
            <person name="Gujja S."/>
            <person name="Hansen M."/>
            <person name="Howarth C."/>
            <person name="Imamovic A."/>
            <person name="Ireland A."/>
            <person name="Larimer J."/>
            <person name="McCowan C."/>
            <person name="Murphy C."/>
            <person name="Pearson M."/>
            <person name="Poon T.W."/>
            <person name="Priest M."/>
            <person name="Roberts A."/>
            <person name="Saif S."/>
            <person name="Shea T."/>
            <person name="Sisk P."/>
            <person name="Sykes S."/>
            <person name="Wortman J."/>
            <person name="Nusbaum C."/>
            <person name="Birren B."/>
        </authorList>
    </citation>
    <scope>NUCLEOTIDE SEQUENCE [LARGE SCALE GENOMIC DNA]</scope>
    <source>
        <strain evidence="5 6">ATCC 51939</strain>
    </source>
</reference>
<feature type="domain" description="YknX-like C-terminal permuted SH3-like" evidence="4">
    <location>
        <begin position="243"/>
        <end position="310"/>
    </location>
</feature>
<protein>
    <submittedName>
        <fullName evidence="5">Efflux transporter, RND family, MFP subunit</fullName>
    </submittedName>
</protein>
<evidence type="ECO:0000313" key="6">
    <source>
        <dbReference type="Proteomes" id="UP000014541"/>
    </source>
</evidence>
<evidence type="ECO:0000256" key="1">
    <source>
        <dbReference type="ARBA" id="ARBA00009477"/>
    </source>
</evidence>
<gene>
    <name evidence="5" type="ORF">HMPREF9194_02069</name>
</gene>
<dbReference type="eggNOG" id="COG0845">
    <property type="taxonomic scope" value="Bacteria"/>
</dbReference>
<organism evidence="5 6">
    <name type="scientific">Treponema maltophilum ATCC 51939</name>
    <dbReference type="NCBI Taxonomy" id="1125699"/>
    <lineage>
        <taxon>Bacteria</taxon>
        <taxon>Pseudomonadati</taxon>
        <taxon>Spirochaetota</taxon>
        <taxon>Spirochaetia</taxon>
        <taxon>Spirochaetales</taxon>
        <taxon>Treponemataceae</taxon>
        <taxon>Treponema</taxon>
    </lineage>
</organism>
<dbReference type="AlphaFoldDB" id="S3K0G9"/>
<accession>S3K0G9</accession>
<evidence type="ECO:0000256" key="2">
    <source>
        <dbReference type="SAM" id="SignalP"/>
    </source>
</evidence>
<comment type="caution">
    <text evidence="5">The sequence shown here is derived from an EMBL/GenBank/DDBJ whole genome shotgun (WGS) entry which is preliminary data.</text>
</comment>
<dbReference type="Gene3D" id="2.40.30.170">
    <property type="match status" value="1"/>
</dbReference>
<keyword evidence="2" id="KW-0732">Signal</keyword>
<dbReference type="OrthoDB" id="320389at2"/>
<dbReference type="Gene3D" id="2.40.50.100">
    <property type="match status" value="1"/>
</dbReference>
<dbReference type="InterPro" id="IPR058792">
    <property type="entry name" value="Beta-barrel_RND_2"/>
</dbReference>
<comment type="similarity">
    <text evidence="1">Belongs to the membrane fusion protein (MFP) (TC 8.A.1) family.</text>
</comment>
<dbReference type="PATRIC" id="fig|1125699.3.peg.2091"/>
<evidence type="ECO:0000259" key="4">
    <source>
        <dbReference type="Pfam" id="PF25989"/>
    </source>
</evidence>
<dbReference type="PROSITE" id="PS51257">
    <property type="entry name" value="PROKAR_LIPOPROTEIN"/>
    <property type="match status" value="1"/>
</dbReference>
<dbReference type="PANTHER" id="PTHR30469:SF38">
    <property type="entry name" value="HLYD FAMILY SECRETION PROTEIN"/>
    <property type="match status" value="1"/>
</dbReference>
<dbReference type="RefSeq" id="WP_016526327.1">
    <property type="nucleotide sequence ID" value="NZ_KE332518.1"/>
</dbReference>
<sequence length="320" mass="33245">MRTTKNNKTAAVFAAASVGTLFAALLLLSCGNRSGAAGAGPARNGAAQNAEPETVYAVSVYKAGEGVLDDYLEFGGDIAASSSVDILPDTAGKVSRVYVSVGDYIEKDGIIADIDASRAGMNYTTNRVKAPISGTLTSFTPSVGSTVAPSVPMGQISNTATLEVKTAVPERFVSRVALGQRAELLFDAWPGKTFGAFVTQISPVLDTSTRTMPVKLQISPADSRVKVGMYARVKLITDKKKGIVVPYSALINRGGQTRVCVVGSDNKVTLKTVEAGIRVDDWVELLSGVDAGDSVVVKGQSLLDEGSAVNIVHTGEGGVQ</sequence>
<dbReference type="Pfam" id="PF25989">
    <property type="entry name" value="YknX_C"/>
    <property type="match status" value="1"/>
</dbReference>
<feature type="chain" id="PRO_5004510919" evidence="2">
    <location>
        <begin position="24"/>
        <end position="320"/>
    </location>
</feature>